<dbReference type="SMART" id="SM00867">
    <property type="entry name" value="YceI"/>
    <property type="match status" value="1"/>
</dbReference>
<dbReference type="AlphaFoldDB" id="A0A495M545"/>
<evidence type="ECO:0000259" key="1">
    <source>
        <dbReference type="SMART" id="SM00867"/>
    </source>
</evidence>
<evidence type="ECO:0000313" key="2">
    <source>
        <dbReference type="EMBL" id="RKS20310.1"/>
    </source>
</evidence>
<dbReference type="Proteomes" id="UP000277579">
    <property type="component" value="Unassembled WGS sequence"/>
</dbReference>
<evidence type="ECO:0000313" key="3">
    <source>
        <dbReference type="Proteomes" id="UP000277579"/>
    </source>
</evidence>
<proteinExistence type="predicted"/>
<dbReference type="InterPro" id="IPR036761">
    <property type="entry name" value="TTHA0802/YceI-like_sf"/>
</dbReference>
<dbReference type="RefSeq" id="WP_121376982.1">
    <property type="nucleotide sequence ID" value="NZ_RBLC01000004.1"/>
</dbReference>
<protein>
    <submittedName>
        <fullName evidence="2">Polyisoprenoid-binding protein YceI</fullName>
    </submittedName>
</protein>
<dbReference type="PANTHER" id="PTHR34406">
    <property type="entry name" value="PROTEIN YCEI"/>
    <property type="match status" value="1"/>
</dbReference>
<feature type="domain" description="Lipid/polyisoprenoid-binding YceI-like" evidence="1">
    <location>
        <begin position="47"/>
        <end position="216"/>
    </location>
</feature>
<sequence>MNNNLSINYLILIITPLLFGCHGTVKEENKNNTLANSVSLHVGNEEYFTIDPKESIIMWKGGTLNGLNTHTGYISISKGKLIIENGQLIGGTAEVDMNTIEDEAHKSDDGLIKHLKDPDFFDVEKFPFSTIVLSKAIPINGENKRVTGNLTIKNITHPVSFPAKIEVKDSIVKMNGKLVIDRTAWDIRYKSRKFYDLLADQTISDSIEFNINIIAKK</sequence>
<reference evidence="2 3" key="1">
    <citation type="submission" date="2018-10" db="EMBL/GenBank/DDBJ databases">
        <title>Genomic Encyclopedia of Archaeal and Bacterial Type Strains, Phase II (KMG-II): from individual species to whole genera.</title>
        <authorList>
            <person name="Goeker M."/>
        </authorList>
    </citation>
    <scope>NUCLEOTIDE SEQUENCE [LARGE SCALE GENOMIC DNA]</scope>
    <source>
        <strain evidence="2 3">DSM 29537</strain>
    </source>
</reference>
<dbReference type="Gene3D" id="2.40.128.110">
    <property type="entry name" value="Lipid/polyisoprenoid-binding, YceI-like"/>
    <property type="match status" value="1"/>
</dbReference>
<dbReference type="EMBL" id="RBLC01000004">
    <property type="protein sequence ID" value="RKS20310.1"/>
    <property type="molecule type" value="Genomic_DNA"/>
</dbReference>
<dbReference type="PANTHER" id="PTHR34406:SF1">
    <property type="entry name" value="PROTEIN YCEI"/>
    <property type="match status" value="1"/>
</dbReference>
<organism evidence="2 3">
    <name type="scientific">Flavobacterium endophyticum</name>
    <dbReference type="NCBI Taxonomy" id="1540163"/>
    <lineage>
        <taxon>Bacteria</taxon>
        <taxon>Pseudomonadati</taxon>
        <taxon>Bacteroidota</taxon>
        <taxon>Flavobacteriia</taxon>
        <taxon>Flavobacteriales</taxon>
        <taxon>Flavobacteriaceae</taxon>
        <taxon>Flavobacterium</taxon>
    </lineage>
</organism>
<dbReference type="SUPFAM" id="SSF101874">
    <property type="entry name" value="YceI-like"/>
    <property type="match status" value="1"/>
</dbReference>
<accession>A0A495M545</accession>
<dbReference type="OrthoDB" id="951410at2"/>
<keyword evidence="3" id="KW-1185">Reference proteome</keyword>
<gene>
    <name evidence="2" type="ORF">CLV94_2685</name>
</gene>
<dbReference type="InterPro" id="IPR007372">
    <property type="entry name" value="Lipid/polyisoprenoid-bd_YceI"/>
</dbReference>
<name>A0A495M545_9FLAO</name>
<dbReference type="Pfam" id="PF04264">
    <property type="entry name" value="YceI"/>
    <property type="match status" value="1"/>
</dbReference>
<comment type="caution">
    <text evidence="2">The sequence shown here is derived from an EMBL/GenBank/DDBJ whole genome shotgun (WGS) entry which is preliminary data.</text>
</comment>